<organism evidence="4 5">
    <name type="scientific">Mizuhopecten yessoensis</name>
    <name type="common">Japanese scallop</name>
    <name type="synonym">Patinopecten yessoensis</name>
    <dbReference type="NCBI Taxonomy" id="6573"/>
    <lineage>
        <taxon>Eukaryota</taxon>
        <taxon>Metazoa</taxon>
        <taxon>Spiralia</taxon>
        <taxon>Lophotrochozoa</taxon>
        <taxon>Mollusca</taxon>
        <taxon>Bivalvia</taxon>
        <taxon>Autobranchia</taxon>
        <taxon>Pteriomorphia</taxon>
        <taxon>Pectinida</taxon>
        <taxon>Pectinoidea</taxon>
        <taxon>Pectinidae</taxon>
        <taxon>Mizuhopecten</taxon>
    </lineage>
</organism>
<feature type="transmembrane region" description="Helical" evidence="2">
    <location>
        <begin position="104"/>
        <end position="122"/>
    </location>
</feature>
<feature type="region of interest" description="Disordered" evidence="1">
    <location>
        <begin position="464"/>
        <end position="497"/>
    </location>
</feature>
<evidence type="ECO:0000313" key="5">
    <source>
        <dbReference type="Proteomes" id="UP000242188"/>
    </source>
</evidence>
<protein>
    <submittedName>
        <fullName evidence="4">Uncharacterized protein</fullName>
    </submittedName>
</protein>
<gene>
    <name evidence="4" type="ORF">KP79_PYT06947</name>
</gene>
<keyword evidence="3" id="KW-0732">Signal</keyword>
<dbReference type="AlphaFoldDB" id="A0A210QVC6"/>
<feature type="compositionally biased region" description="Polar residues" evidence="1">
    <location>
        <begin position="486"/>
        <end position="497"/>
    </location>
</feature>
<keyword evidence="2" id="KW-0472">Membrane</keyword>
<evidence type="ECO:0000256" key="1">
    <source>
        <dbReference type="SAM" id="MobiDB-lite"/>
    </source>
</evidence>
<dbReference type="Proteomes" id="UP000242188">
    <property type="component" value="Unassembled WGS sequence"/>
</dbReference>
<evidence type="ECO:0000313" key="4">
    <source>
        <dbReference type="EMBL" id="OWF52685.1"/>
    </source>
</evidence>
<feature type="signal peptide" evidence="3">
    <location>
        <begin position="1"/>
        <end position="20"/>
    </location>
</feature>
<comment type="caution">
    <text evidence="4">The sequence shown here is derived from an EMBL/GenBank/DDBJ whole genome shotgun (WGS) entry which is preliminary data.</text>
</comment>
<evidence type="ECO:0000256" key="2">
    <source>
        <dbReference type="SAM" id="Phobius"/>
    </source>
</evidence>
<accession>A0A210QVC6</accession>
<feature type="compositionally biased region" description="Pro residues" evidence="1">
    <location>
        <begin position="465"/>
        <end position="482"/>
    </location>
</feature>
<dbReference type="EMBL" id="NEDP02001710">
    <property type="protein sequence ID" value="OWF52685.1"/>
    <property type="molecule type" value="Genomic_DNA"/>
</dbReference>
<evidence type="ECO:0000256" key="3">
    <source>
        <dbReference type="SAM" id="SignalP"/>
    </source>
</evidence>
<dbReference type="OrthoDB" id="10449394at2759"/>
<keyword evidence="5" id="KW-1185">Reference proteome</keyword>
<proteinExistence type="predicted"/>
<name>A0A210QVC6_MIZYE</name>
<sequence>MSQVTILVSLLFIFIGEAIGETTCRLHILEDAEEVTTGERLLHFMFFPYTSPEKVNYQLCETSQSTHWLLNWDIWKESLSKMIAIFAKSIRTTVTNWPMPIGEVTFYSFVIVMVVYFTLWIAECYPRKAPGKETSVHPGRRKLKHRNGDYKRDKLRLLKAQRTKSGISPKLMHLHKMNYSLSSLGKSELKSQTHISYRYQPVFHRRSQRYSDEKLPKYILSDLLNDGTLREKKCAESKGRERSFKDVREETLETLLKRKYDVGNNQTAQSISPEVRDGGGGDFVGGTNIHSIGRPCASSSFISSFDAEMIDPAEVDNNGEEFIIENNGNLSQGSFNVRRHLYQENELTDCSPRHREPLDNSWTLQSFSDWMPTPSYLPNTPNDSFLTSFGARTDRNMVFDDPGDESALITTMMDSFVSVSESLQKTSTWYGSDDMEMSLFQWLSAVMVTKRLAQKAWTLLIGDPDPSPLYTSPPPRTVPPIPAAESPTSFSPQFEPTHQQYYPDRSASILNDGLI</sequence>
<reference evidence="4 5" key="1">
    <citation type="journal article" date="2017" name="Nat. Ecol. Evol.">
        <title>Scallop genome provides insights into evolution of bilaterian karyotype and development.</title>
        <authorList>
            <person name="Wang S."/>
            <person name="Zhang J."/>
            <person name="Jiao W."/>
            <person name="Li J."/>
            <person name="Xun X."/>
            <person name="Sun Y."/>
            <person name="Guo X."/>
            <person name="Huan P."/>
            <person name="Dong B."/>
            <person name="Zhang L."/>
            <person name="Hu X."/>
            <person name="Sun X."/>
            <person name="Wang J."/>
            <person name="Zhao C."/>
            <person name="Wang Y."/>
            <person name="Wang D."/>
            <person name="Huang X."/>
            <person name="Wang R."/>
            <person name="Lv J."/>
            <person name="Li Y."/>
            <person name="Zhang Z."/>
            <person name="Liu B."/>
            <person name="Lu W."/>
            <person name="Hui Y."/>
            <person name="Liang J."/>
            <person name="Zhou Z."/>
            <person name="Hou R."/>
            <person name="Li X."/>
            <person name="Liu Y."/>
            <person name="Li H."/>
            <person name="Ning X."/>
            <person name="Lin Y."/>
            <person name="Zhao L."/>
            <person name="Xing Q."/>
            <person name="Dou J."/>
            <person name="Li Y."/>
            <person name="Mao J."/>
            <person name="Guo H."/>
            <person name="Dou H."/>
            <person name="Li T."/>
            <person name="Mu C."/>
            <person name="Jiang W."/>
            <person name="Fu Q."/>
            <person name="Fu X."/>
            <person name="Miao Y."/>
            <person name="Liu J."/>
            <person name="Yu Q."/>
            <person name="Li R."/>
            <person name="Liao H."/>
            <person name="Li X."/>
            <person name="Kong Y."/>
            <person name="Jiang Z."/>
            <person name="Chourrout D."/>
            <person name="Li R."/>
            <person name="Bao Z."/>
        </authorList>
    </citation>
    <scope>NUCLEOTIDE SEQUENCE [LARGE SCALE GENOMIC DNA]</scope>
    <source>
        <strain evidence="4 5">PY_sf001</strain>
    </source>
</reference>
<keyword evidence="2" id="KW-0812">Transmembrane</keyword>
<feature type="chain" id="PRO_5012103351" evidence="3">
    <location>
        <begin position="21"/>
        <end position="515"/>
    </location>
</feature>
<keyword evidence="2" id="KW-1133">Transmembrane helix</keyword>